<reference evidence="6 7" key="1">
    <citation type="submission" date="2024-08" db="EMBL/GenBank/DDBJ databases">
        <authorList>
            <person name="Cucini C."/>
            <person name="Frati F."/>
        </authorList>
    </citation>
    <scope>NUCLEOTIDE SEQUENCE [LARGE SCALE GENOMIC DNA]</scope>
</reference>
<comment type="caution">
    <text evidence="6">The sequence shown here is derived from an EMBL/GenBank/DDBJ whole genome shotgun (WGS) entry which is preliminary data.</text>
</comment>
<evidence type="ECO:0000256" key="1">
    <source>
        <dbReference type="ARBA" id="ARBA00004167"/>
    </source>
</evidence>
<dbReference type="Gene3D" id="1.10.510.10">
    <property type="entry name" value="Transferase(Phosphotransferase) domain 1"/>
    <property type="match status" value="1"/>
</dbReference>
<proteinExistence type="predicted"/>
<feature type="domain" description="Protein kinase" evidence="5">
    <location>
        <begin position="483"/>
        <end position="760"/>
    </location>
</feature>
<dbReference type="PANTHER" id="PTHR24416">
    <property type="entry name" value="TYROSINE-PROTEIN KINASE RECEPTOR"/>
    <property type="match status" value="1"/>
</dbReference>
<dbReference type="Proteomes" id="UP001642540">
    <property type="component" value="Unassembled WGS sequence"/>
</dbReference>
<evidence type="ECO:0000256" key="3">
    <source>
        <dbReference type="PROSITE-ProRule" id="PRU10141"/>
    </source>
</evidence>
<evidence type="ECO:0000256" key="4">
    <source>
        <dbReference type="SAM" id="Phobius"/>
    </source>
</evidence>
<keyword evidence="3" id="KW-0547">Nucleotide-binding</keyword>
<dbReference type="PROSITE" id="PS00109">
    <property type="entry name" value="PROTEIN_KINASE_TYR"/>
    <property type="match status" value="1"/>
</dbReference>
<dbReference type="InterPro" id="IPR000719">
    <property type="entry name" value="Prot_kinase_dom"/>
</dbReference>
<comment type="subcellular location">
    <subcellularLocation>
        <location evidence="1">Membrane</location>
        <topology evidence="1">Single-pass membrane protein</topology>
    </subcellularLocation>
</comment>
<dbReference type="PROSITE" id="PS50011">
    <property type="entry name" value="PROTEIN_KINASE_DOM"/>
    <property type="match status" value="1"/>
</dbReference>
<dbReference type="CDD" id="cd00192">
    <property type="entry name" value="PTKc"/>
    <property type="match status" value="1"/>
</dbReference>
<dbReference type="Gene3D" id="3.30.200.20">
    <property type="entry name" value="Phosphorylase Kinase, domain 1"/>
    <property type="match status" value="1"/>
</dbReference>
<dbReference type="PRINTS" id="PR00109">
    <property type="entry name" value="TYRKINASE"/>
</dbReference>
<evidence type="ECO:0000313" key="7">
    <source>
        <dbReference type="Proteomes" id="UP001642540"/>
    </source>
</evidence>
<sequence length="773" mass="90184">MFNDFPVILNSAVDNFGYLDYSSWLSLLKPTFWDVDREYRPIVAELHPSFVLRNYPKDINNWTIDPCIYWTTERPEINVKYFHDKRIGTIFDTRNIRHNKSLESDEYEMLFQFISYWFKSSEIIVSDNWQNFTDACKQFMKELWNGPERNYLITYAFANYGISSAEEVTRSPDFLKFLTKIPIKGKCAVQGVHLDLSMDGHRRILNDTTLVQKLIAKGHELDINIGILLNNNACIDAFELILFQNISNPHILTDLNYLVCKEMHNLMRLENYGKLSNVLDTHLYLKRVFKEFVPNLNVYFRIEVDIVLDKDEGLMERYLKVISHLKQFGEAYNISYFVVQAFDEENGRKSGWWTNNIYTNLSDPFTYIEKESVFAGRQMWRPKPLVKRSKHIPKEDFKIPVTAIVAGVIVAIFVIGLISFSIFVYMRYRKVTQFLSYEEVKEFWNGKSKSNNSSYQHTIDICVSTDYMKFQQAYNLQLSEIWIDHHCFLGTGNFGVVYKGTAKGIPAAIKQPNKNFPKVSFKSFLEEIKVHCHIGDHAHIVGFLGAYTKEINKGTLLIATELCPNGSLQGLLRKKTTVHSHLDQNECTMSLNTDNAENVIELLDLYRFSLEIASGMDYLEKKQVVHGDLSTRNVLLNENFTCKIGDFGLSRKLYEYQKYVKQSQEPLPWKWMAYESLTKMEFTSKSDVWSYGVTFWEIFSLGKAPYGATNWTLEFPDELQKGLRLGKPEFSSDQIYRKILDCWNLDVELRPKFSELVEFFQEIGNAQYTILEE</sequence>
<dbReference type="InterPro" id="IPR001245">
    <property type="entry name" value="Ser-Thr/Tyr_kinase_cat_dom"/>
</dbReference>
<keyword evidence="4" id="KW-0472">Membrane</keyword>
<keyword evidence="3" id="KW-0067">ATP-binding</keyword>
<feature type="binding site" evidence="3">
    <location>
        <position position="510"/>
    </location>
    <ligand>
        <name>ATP</name>
        <dbReference type="ChEBI" id="CHEBI:30616"/>
    </ligand>
</feature>
<dbReference type="PROSITE" id="PS00107">
    <property type="entry name" value="PROTEIN_KINASE_ATP"/>
    <property type="match status" value="1"/>
</dbReference>
<gene>
    <name evidence="6" type="ORF">ODALV1_LOCUS354</name>
</gene>
<evidence type="ECO:0000256" key="2">
    <source>
        <dbReference type="ARBA" id="ARBA00051243"/>
    </source>
</evidence>
<evidence type="ECO:0000313" key="6">
    <source>
        <dbReference type="EMBL" id="CAL8068576.1"/>
    </source>
</evidence>
<organism evidence="6 7">
    <name type="scientific">Orchesella dallaii</name>
    <dbReference type="NCBI Taxonomy" id="48710"/>
    <lineage>
        <taxon>Eukaryota</taxon>
        <taxon>Metazoa</taxon>
        <taxon>Ecdysozoa</taxon>
        <taxon>Arthropoda</taxon>
        <taxon>Hexapoda</taxon>
        <taxon>Collembola</taxon>
        <taxon>Entomobryomorpha</taxon>
        <taxon>Entomobryoidea</taxon>
        <taxon>Orchesellidae</taxon>
        <taxon>Orchesellinae</taxon>
        <taxon>Orchesella</taxon>
    </lineage>
</organism>
<accession>A0ABP1PIE1</accession>
<dbReference type="SUPFAM" id="SSF56112">
    <property type="entry name" value="Protein kinase-like (PK-like)"/>
    <property type="match status" value="1"/>
</dbReference>
<dbReference type="InterPro" id="IPR011009">
    <property type="entry name" value="Kinase-like_dom_sf"/>
</dbReference>
<name>A0ABP1PIE1_9HEXA</name>
<comment type="catalytic activity">
    <reaction evidence="2">
        <text>L-tyrosyl-[protein] + ATP = O-phospho-L-tyrosyl-[protein] + ADP + H(+)</text>
        <dbReference type="Rhea" id="RHEA:10596"/>
        <dbReference type="Rhea" id="RHEA-COMP:10136"/>
        <dbReference type="Rhea" id="RHEA-COMP:20101"/>
        <dbReference type="ChEBI" id="CHEBI:15378"/>
        <dbReference type="ChEBI" id="CHEBI:30616"/>
        <dbReference type="ChEBI" id="CHEBI:46858"/>
        <dbReference type="ChEBI" id="CHEBI:61978"/>
        <dbReference type="ChEBI" id="CHEBI:456216"/>
        <dbReference type="EC" id="2.7.10.1"/>
    </reaction>
</comment>
<dbReference type="PANTHER" id="PTHR24416:SF600">
    <property type="entry name" value="PDGF- AND VEGF-RECEPTOR RELATED, ISOFORM J"/>
    <property type="match status" value="1"/>
</dbReference>
<dbReference type="InterPro" id="IPR008266">
    <property type="entry name" value="Tyr_kinase_AS"/>
</dbReference>
<keyword evidence="4" id="KW-1133">Transmembrane helix</keyword>
<keyword evidence="4" id="KW-0812">Transmembrane</keyword>
<dbReference type="InterPro" id="IPR017441">
    <property type="entry name" value="Protein_kinase_ATP_BS"/>
</dbReference>
<dbReference type="Pfam" id="PF07714">
    <property type="entry name" value="PK_Tyr_Ser-Thr"/>
    <property type="match status" value="1"/>
</dbReference>
<dbReference type="InterPro" id="IPR050122">
    <property type="entry name" value="RTK"/>
</dbReference>
<dbReference type="EMBL" id="CAXLJM020000001">
    <property type="protein sequence ID" value="CAL8068576.1"/>
    <property type="molecule type" value="Genomic_DNA"/>
</dbReference>
<protein>
    <recommendedName>
        <fullName evidence="5">Protein kinase domain-containing protein</fullName>
    </recommendedName>
</protein>
<feature type="transmembrane region" description="Helical" evidence="4">
    <location>
        <begin position="403"/>
        <end position="426"/>
    </location>
</feature>
<evidence type="ECO:0000259" key="5">
    <source>
        <dbReference type="PROSITE" id="PS50011"/>
    </source>
</evidence>
<keyword evidence="7" id="KW-1185">Reference proteome</keyword>